<gene>
    <name evidence="1" type="ORF">DERYTH_LOCUS23866</name>
</gene>
<dbReference type="AlphaFoldDB" id="A0A9N9K0S1"/>
<keyword evidence="2" id="KW-1185">Reference proteome</keyword>
<name>A0A9N9K0S1_9GLOM</name>
<protein>
    <submittedName>
        <fullName evidence="1">22174_t:CDS:1</fullName>
    </submittedName>
</protein>
<feature type="non-terminal residue" evidence="1">
    <location>
        <position position="51"/>
    </location>
</feature>
<dbReference type="EMBL" id="CAJVPY010037820">
    <property type="protein sequence ID" value="CAG8803332.1"/>
    <property type="molecule type" value="Genomic_DNA"/>
</dbReference>
<comment type="caution">
    <text evidence="1">The sequence shown here is derived from an EMBL/GenBank/DDBJ whole genome shotgun (WGS) entry which is preliminary data.</text>
</comment>
<evidence type="ECO:0000313" key="2">
    <source>
        <dbReference type="Proteomes" id="UP000789405"/>
    </source>
</evidence>
<dbReference type="Proteomes" id="UP000789405">
    <property type="component" value="Unassembled WGS sequence"/>
</dbReference>
<organism evidence="1 2">
    <name type="scientific">Dentiscutata erythropus</name>
    <dbReference type="NCBI Taxonomy" id="1348616"/>
    <lineage>
        <taxon>Eukaryota</taxon>
        <taxon>Fungi</taxon>
        <taxon>Fungi incertae sedis</taxon>
        <taxon>Mucoromycota</taxon>
        <taxon>Glomeromycotina</taxon>
        <taxon>Glomeromycetes</taxon>
        <taxon>Diversisporales</taxon>
        <taxon>Gigasporaceae</taxon>
        <taxon>Dentiscutata</taxon>
    </lineage>
</organism>
<evidence type="ECO:0000313" key="1">
    <source>
        <dbReference type="EMBL" id="CAG8803332.1"/>
    </source>
</evidence>
<reference evidence="1" key="1">
    <citation type="submission" date="2021-06" db="EMBL/GenBank/DDBJ databases">
        <authorList>
            <person name="Kallberg Y."/>
            <person name="Tangrot J."/>
            <person name="Rosling A."/>
        </authorList>
    </citation>
    <scope>NUCLEOTIDE SEQUENCE</scope>
    <source>
        <strain evidence="1">MA453B</strain>
    </source>
</reference>
<feature type="non-terminal residue" evidence="1">
    <location>
        <position position="1"/>
    </location>
</feature>
<sequence>ATEYYDRNVVICEEAYTNTSKTCGAWAKSTFKEKQALCLQRLQSKNGETLM</sequence>
<accession>A0A9N9K0S1</accession>
<proteinExistence type="predicted"/>